<keyword evidence="4" id="KW-0813">Transport</keyword>
<feature type="transmembrane region" description="Helical" evidence="9">
    <location>
        <begin position="89"/>
        <end position="112"/>
    </location>
</feature>
<keyword evidence="5" id="KW-1003">Cell membrane</keyword>
<reference evidence="11 12" key="1">
    <citation type="submission" date="2017-07" db="EMBL/GenBank/DDBJ databases">
        <title>First draft Genome Sequence of Nocardia cerradoensis isolated from human infection.</title>
        <authorList>
            <person name="Carrasco G."/>
        </authorList>
    </citation>
    <scope>NUCLEOTIDE SEQUENCE [LARGE SCALE GENOMIC DNA]</scope>
    <source>
        <strain evidence="11 12">CNM20130759</strain>
    </source>
</reference>
<comment type="caution">
    <text evidence="11">The sequence shown here is derived from an EMBL/GenBank/DDBJ whole genome shotgun (WGS) entry which is preliminary data.</text>
</comment>
<feature type="transmembrane region" description="Helical" evidence="9">
    <location>
        <begin position="318"/>
        <end position="336"/>
    </location>
</feature>
<feature type="transmembrane region" description="Helical" evidence="9">
    <location>
        <begin position="57"/>
        <end position="77"/>
    </location>
</feature>
<feature type="transmembrane region" description="Helical" evidence="9">
    <location>
        <begin position="381"/>
        <end position="403"/>
    </location>
</feature>
<evidence type="ECO:0000256" key="5">
    <source>
        <dbReference type="ARBA" id="ARBA00022475"/>
    </source>
</evidence>
<dbReference type="PANTHER" id="PTHR23502:SF132">
    <property type="entry name" value="POLYAMINE TRANSPORTER 2-RELATED"/>
    <property type="match status" value="1"/>
</dbReference>
<feature type="transmembrane region" description="Helical" evidence="9">
    <location>
        <begin position="21"/>
        <end position="37"/>
    </location>
</feature>
<dbReference type="PRINTS" id="PR01035">
    <property type="entry name" value="TCRTETA"/>
</dbReference>
<feature type="transmembrane region" description="Helical" evidence="9">
    <location>
        <begin position="178"/>
        <end position="196"/>
    </location>
</feature>
<proteinExistence type="inferred from homology"/>
<dbReference type="CDD" id="cd17320">
    <property type="entry name" value="MFS_MdfA_MDR_like"/>
    <property type="match status" value="1"/>
</dbReference>
<dbReference type="RefSeq" id="WP_083904063.1">
    <property type="nucleotide sequence ID" value="NZ_JAAXOR010000001.1"/>
</dbReference>
<evidence type="ECO:0000256" key="9">
    <source>
        <dbReference type="SAM" id="Phobius"/>
    </source>
</evidence>
<name>A0A231HG81_9NOCA</name>
<accession>A0A231HG81</accession>
<organism evidence="11 12">
    <name type="scientific">Nocardia cerradoensis</name>
    <dbReference type="NCBI Taxonomy" id="85688"/>
    <lineage>
        <taxon>Bacteria</taxon>
        <taxon>Bacillati</taxon>
        <taxon>Actinomycetota</taxon>
        <taxon>Actinomycetes</taxon>
        <taxon>Mycobacteriales</taxon>
        <taxon>Nocardiaceae</taxon>
        <taxon>Nocardia</taxon>
    </lineage>
</organism>
<dbReference type="Proteomes" id="UP000215506">
    <property type="component" value="Unassembled WGS sequence"/>
</dbReference>
<evidence type="ECO:0000259" key="10">
    <source>
        <dbReference type="PROSITE" id="PS50850"/>
    </source>
</evidence>
<dbReference type="PROSITE" id="PS00216">
    <property type="entry name" value="SUGAR_TRANSPORT_1"/>
    <property type="match status" value="1"/>
</dbReference>
<feature type="transmembrane region" description="Helical" evidence="9">
    <location>
        <begin position="264"/>
        <end position="285"/>
    </location>
</feature>
<dbReference type="Pfam" id="PF07690">
    <property type="entry name" value="MFS_1"/>
    <property type="match status" value="1"/>
</dbReference>
<feature type="transmembrane region" description="Helical" evidence="9">
    <location>
        <begin position="226"/>
        <end position="244"/>
    </location>
</feature>
<comment type="subcellular location">
    <subcellularLocation>
        <location evidence="1">Cell membrane</location>
        <topology evidence="1">Multi-pass membrane protein</topology>
    </subcellularLocation>
</comment>
<evidence type="ECO:0000256" key="6">
    <source>
        <dbReference type="ARBA" id="ARBA00022692"/>
    </source>
</evidence>
<evidence type="ECO:0000313" key="12">
    <source>
        <dbReference type="Proteomes" id="UP000215506"/>
    </source>
</evidence>
<evidence type="ECO:0000313" key="11">
    <source>
        <dbReference type="EMBL" id="OXR47838.1"/>
    </source>
</evidence>
<dbReference type="PANTHER" id="PTHR23502">
    <property type="entry name" value="MAJOR FACILITATOR SUPERFAMILY"/>
    <property type="match status" value="1"/>
</dbReference>
<keyword evidence="8 9" id="KW-0472">Membrane</keyword>
<keyword evidence="7 9" id="KW-1133">Transmembrane helix</keyword>
<dbReference type="InterPro" id="IPR001958">
    <property type="entry name" value="Tet-R_TetA/multi-R_MdtG-like"/>
</dbReference>
<protein>
    <submittedName>
        <fullName evidence="11">Bicyclomycin resistance protein</fullName>
    </submittedName>
</protein>
<evidence type="ECO:0000256" key="3">
    <source>
        <dbReference type="ARBA" id="ARBA00007520"/>
    </source>
</evidence>
<comment type="similarity">
    <text evidence="3">Belongs to the major facilitator superfamily. TCR/Tet family.</text>
</comment>
<dbReference type="InterPro" id="IPR020846">
    <property type="entry name" value="MFS_dom"/>
</dbReference>
<keyword evidence="6 9" id="KW-0812">Transmembrane</keyword>
<keyword evidence="12" id="KW-1185">Reference proteome</keyword>
<dbReference type="SUPFAM" id="SSF103473">
    <property type="entry name" value="MFS general substrate transporter"/>
    <property type="match status" value="1"/>
</dbReference>
<dbReference type="GO" id="GO:0042910">
    <property type="term" value="F:xenobiotic transmembrane transporter activity"/>
    <property type="evidence" value="ECO:0007669"/>
    <property type="project" value="InterPro"/>
</dbReference>
<dbReference type="PROSITE" id="PS50850">
    <property type="entry name" value="MFS"/>
    <property type="match status" value="1"/>
</dbReference>
<feature type="transmembrane region" description="Helical" evidence="9">
    <location>
        <begin position="292"/>
        <end position="312"/>
    </location>
</feature>
<feature type="domain" description="Major facilitator superfamily (MFS) profile" evidence="10">
    <location>
        <begin position="22"/>
        <end position="407"/>
    </location>
</feature>
<comment type="similarity">
    <text evidence="2">Belongs to the major facilitator superfamily. Bcr/CmlA family.</text>
</comment>
<gene>
    <name evidence="11" type="primary">bcr</name>
    <name evidence="11" type="ORF">B7C42_00963</name>
</gene>
<sequence>MTSSIRDAGRVSPGEGAGRTRLVLILGLLTALGPFTVDMYLPALPTITRHFHTTDTAVQLTLTGTLTGLAIGQLVAGPLSDIYGRRKPLVAGTFLHVSASVACFFAPSIAALGAFRTLQGLGAAATGVIAMAVVRDLFTGRAAAVVLSRLMLVMGVAPILAPSVGGLVSGAISWQGVFLVLAVLGAGMMALGGCALPETLPPDARAGRGISQVLNGYGRLIRDPQFVVLVLVCGLGRSVLWAYIAGSSFVMQGQFGLSSVSYGFAFAAGGVALIGASQVNVALLTRWSPLRISLVSLLVSTIVGGGFVVLSALRAGGFPGFAVPVLVLLFATGFVMPNAPALALSRHGGVAGTAAATVGFAQFGAAGVVAPIVGLLGNTSLAVAITMTAAATLAFTVLALMSISRRERPRARGQDGQNVVRSGPVWATEPAHPVARYHAPTDRCRR</sequence>
<dbReference type="InterPro" id="IPR011701">
    <property type="entry name" value="MFS"/>
</dbReference>
<dbReference type="NCBIfam" id="TIGR00710">
    <property type="entry name" value="efflux_Bcr_CflA"/>
    <property type="match status" value="1"/>
</dbReference>
<dbReference type="Gene3D" id="1.20.1720.10">
    <property type="entry name" value="Multidrug resistance protein D"/>
    <property type="match status" value="1"/>
</dbReference>
<evidence type="ECO:0000256" key="8">
    <source>
        <dbReference type="ARBA" id="ARBA00023136"/>
    </source>
</evidence>
<dbReference type="InterPro" id="IPR005829">
    <property type="entry name" value="Sugar_transporter_CS"/>
</dbReference>
<evidence type="ECO:0000256" key="7">
    <source>
        <dbReference type="ARBA" id="ARBA00022989"/>
    </source>
</evidence>
<evidence type="ECO:0000256" key="1">
    <source>
        <dbReference type="ARBA" id="ARBA00004651"/>
    </source>
</evidence>
<feature type="transmembrane region" description="Helical" evidence="9">
    <location>
        <begin position="118"/>
        <end position="138"/>
    </location>
</feature>
<feature type="transmembrane region" description="Helical" evidence="9">
    <location>
        <begin position="348"/>
        <end position="375"/>
    </location>
</feature>
<dbReference type="EMBL" id="NGAF01000001">
    <property type="protein sequence ID" value="OXR47838.1"/>
    <property type="molecule type" value="Genomic_DNA"/>
</dbReference>
<dbReference type="GO" id="GO:0005886">
    <property type="term" value="C:plasma membrane"/>
    <property type="evidence" value="ECO:0007669"/>
    <property type="project" value="UniProtKB-SubCell"/>
</dbReference>
<dbReference type="InterPro" id="IPR004812">
    <property type="entry name" value="Efflux_drug-R_Bcr/CmlA"/>
</dbReference>
<evidence type="ECO:0000256" key="4">
    <source>
        <dbReference type="ARBA" id="ARBA00022448"/>
    </source>
</evidence>
<dbReference type="AlphaFoldDB" id="A0A231HG81"/>
<dbReference type="InterPro" id="IPR036259">
    <property type="entry name" value="MFS_trans_sf"/>
</dbReference>
<evidence type="ECO:0000256" key="2">
    <source>
        <dbReference type="ARBA" id="ARBA00006236"/>
    </source>
</evidence>
<feature type="transmembrane region" description="Helical" evidence="9">
    <location>
        <begin position="150"/>
        <end position="172"/>
    </location>
</feature>
<dbReference type="GO" id="GO:1990961">
    <property type="term" value="P:xenobiotic detoxification by transmembrane export across the plasma membrane"/>
    <property type="evidence" value="ECO:0007669"/>
    <property type="project" value="InterPro"/>
</dbReference>